<feature type="region of interest" description="Disordered" evidence="6">
    <location>
        <begin position="1"/>
        <end position="38"/>
    </location>
</feature>
<name>A0A0G4EQD4_VITBC</name>
<keyword evidence="9" id="KW-1185">Reference proteome</keyword>
<dbReference type="InParanoid" id="A0A0G4EQD4"/>
<dbReference type="GO" id="GO:0005634">
    <property type="term" value="C:nucleus"/>
    <property type="evidence" value="ECO:0007669"/>
    <property type="project" value="UniProtKB-SubCell"/>
</dbReference>
<accession>A0A0G4EQD4</accession>
<feature type="compositionally biased region" description="Basic and acidic residues" evidence="6">
    <location>
        <begin position="703"/>
        <end position="724"/>
    </location>
</feature>
<keyword evidence="5" id="KW-0539">Nucleus</keyword>
<feature type="compositionally biased region" description="Basic residues" evidence="6">
    <location>
        <begin position="482"/>
        <end position="492"/>
    </location>
</feature>
<feature type="region of interest" description="Disordered" evidence="6">
    <location>
        <begin position="994"/>
        <end position="1064"/>
    </location>
</feature>
<keyword evidence="2" id="KW-0805">Transcription regulation</keyword>
<feature type="region of interest" description="Disordered" evidence="6">
    <location>
        <begin position="329"/>
        <end position="378"/>
    </location>
</feature>
<evidence type="ECO:0000256" key="3">
    <source>
        <dbReference type="ARBA" id="ARBA00023125"/>
    </source>
</evidence>
<dbReference type="GO" id="GO:0003700">
    <property type="term" value="F:DNA-binding transcription factor activity"/>
    <property type="evidence" value="ECO:0007669"/>
    <property type="project" value="InterPro"/>
</dbReference>
<feature type="compositionally biased region" description="Basic and acidic residues" evidence="6">
    <location>
        <begin position="597"/>
        <end position="618"/>
    </location>
</feature>
<evidence type="ECO:0000256" key="6">
    <source>
        <dbReference type="SAM" id="MobiDB-lite"/>
    </source>
</evidence>
<evidence type="ECO:0000256" key="5">
    <source>
        <dbReference type="ARBA" id="ARBA00023242"/>
    </source>
</evidence>
<dbReference type="GO" id="GO:0003677">
    <property type="term" value="F:DNA binding"/>
    <property type="evidence" value="ECO:0007669"/>
    <property type="project" value="UniProtKB-KW"/>
</dbReference>
<feature type="compositionally biased region" description="Low complexity" evidence="6">
    <location>
        <begin position="1044"/>
        <end position="1055"/>
    </location>
</feature>
<feature type="domain" description="AP2/ERF" evidence="7">
    <location>
        <begin position="285"/>
        <end position="337"/>
    </location>
</feature>
<feature type="domain" description="AP2/ERF" evidence="7">
    <location>
        <begin position="218"/>
        <end position="270"/>
    </location>
</feature>
<protein>
    <recommendedName>
        <fullName evidence="7">AP2/ERF domain-containing protein</fullName>
    </recommendedName>
</protein>
<dbReference type="Proteomes" id="UP000041254">
    <property type="component" value="Unassembled WGS sequence"/>
</dbReference>
<feature type="compositionally biased region" description="Basic and acidic residues" evidence="6">
    <location>
        <begin position="333"/>
        <end position="342"/>
    </location>
</feature>
<evidence type="ECO:0000259" key="7">
    <source>
        <dbReference type="Pfam" id="PF00847"/>
    </source>
</evidence>
<feature type="region of interest" description="Disordered" evidence="6">
    <location>
        <begin position="673"/>
        <end position="753"/>
    </location>
</feature>
<dbReference type="PhylomeDB" id="A0A0G4EQD4"/>
<keyword evidence="4" id="KW-0804">Transcription</keyword>
<feature type="domain" description="AP2/ERF" evidence="7">
    <location>
        <begin position="941"/>
        <end position="993"/>
    </location>
</feature>
<evidence type="ECO:0000256" key="1">
    <source>
        <dbReference type="ARBA" id="ARBA00004123"/>
    </source>
</evidence>
<dbReference type="VEuPathDB" id="CryptoDB:Vbra_22479"/>
<evidence type="ECO:0000313" key="8">
    <source>
        <dbReference type="EMBL" id="CEL99840.1"/>
    </source>
</evidence>
<proteinExistence type="predicted"/>
<organism evidence="8 9">
    <name type="scientific">Vitrella brassicaformis (strain CCMP3155)</name>
    <dbReference type="NCBI Taxonomy" id="1169540"/>
    <lineage>
        <taxon>Eukaryota</taxon>
        <taxon>Sar</taxon>
        <taxon>Alveolata</taxon>
        <taxon>Colpodellida</taxon>
        <taxon>Vitrellaceae</taxon>
        <taxon>Vitrella</taxon>
    </lineage>
</organism>
<feature type="domain" description="AP2/ERF" evidence="7">
    <location>
        <begin position="620"/>
        <end position="673"/>
    </location>
</feature>
<feature type="compositionally biased region" description="Basic residues" evidence="6">
    <location>
        <begin position="520"/>
        <end position="529"/>
    </location>
</feature>
<dbReference type="Pfam" id="PF00847">
    <property type="entry name" value="AP2"/>
    <property type="match status" value="5"/>
</dbReference>
<dbReference type="Gene3D" id="1.20.5.2050">
    <property type="match status" value="5"/>
</dbReference>
<dbReference type="InterPro" id="IPR001471">
    <property type="entry name" value="AP2/ERF_dom"/>
</dbReference>
<gene>
    <name evidence="8" type="ORF">Vbra_22479</name>
</gene>
<sequence length="1197" mass="131928">MPPAILPTSEAHRRREGEELSHRPGARRRRDRSGGGKERIVSAKLSEGGGHALAASLVEQAQRQLADSHQDDADSLGLEWRGEEASFVSYRPDGEARHDERVFSVSDVTSSRLILRAFAQAAHHRNAAAGDDAIMVDMRRIKLQPQPTDKHAADRGTSAGAASKGPAHHDGGEADVGGVGGDDDMDWADDVSSRDGQPSRKAGKGKTVIRKSAEHQSAVQGVQWCERGQYCQARWYSKNDGKRENKYFYVKEHGFYKAKALAEQHRLEMERIGLASVRKRCEHQSGVRGVSYNKGGNSWLASWQVGGRKKTKSFSVAELGYEEAKQAAIAHRQKMEQRRHTSEGGATSDEGRSCSPPNDDGAIHSARRHGPPSSRPGVGVMEGGDLAAALVEVLSSDGSCGLCWQDGGFRVRLPSPEGEDGEDRILDVPVVDLSSRSAVIAAFRRAVEELNRLSTVSEGEAAAPLDISWLDDISPHGCNRPQTRHRSSRARPKPMPPPSLSECPSGHPLDNNDLMPPHIQPRRRHRGRSSSRVSERLITDSSSSENELLINRPAAKRHREDAVIDHSPPRKHRRRHAALASSSPSVAEWRPSPNSDKAAKAKGEAKGEAVIRKPAEHQSDVPGVCWSEKYQYWVATWYDKGDGKQKKKYFYVKHHGFDKAKALAEQHRLEMERTGRAAVRGRPQAPQLRDGGVGGGVPLHPTARRDTNRPRPRRDDRFDRHPSPDIEAPSWLREGPPATPPTHHTASRGPRVSPVQQGHLILHFYQQLEALGRAHPDTPLCLRFRSGSALTQLAVEVVLPGTPVQSVPLSAATREAMGAAVDAAWACRQREMDMDGTEDQQPMTHAQRMILCRLYGQVGHNCGAMLAAVPSLSFASVDSFVRRELPAMVGRRDGEDIKEAASRFIKQLQKTNQQNTRLAAMAAATPHKRAVMEQKPCEHQSGVRGVNFDERRKRWVAKWQVGGKTKSKYFSVKELAYEPAKQAAIAHRRAMEERHSTLFGSDRQEGGQCDKSVNRTSSLKHLSRDPSASSSPSAVERRQRPKGGKTAEATKGKTAAIRRRAEHQSKVVGVSWDGKFRAWTASWYPKDGTRQRKKQFTVGEHGFVKAKALAEQHRLEMESTGQAVDRRVKRQKGHRLASAMSERLEAVDAEQLPGGNEPLDIDVTPQPMSRDLADVVPQTQSPLPANGPHTPDVTPDA</sequence>
<evidence type="ECO:0000313" key="9">
    <source>
        <dbReference type="Proteomes" id="UP000041254"/>
    </source>
</evidence>
<feature type="compositionally biased region" description="Basic and acidic residues" evidence="6">
    <location>
        <begin position="558"/>
        <end position="568"/>
    </location>
</feature>
<dbReference type="AlphaFoldDB" id="A0A0G4EQD4"/>
<feature type="region of interest" description="Disordered" evidence="6">
    <location>
        <begin position="470"/>
        <end position="618"/>
    </location>
</feature>
<feature type="domain" description="AP2/ERF" evidence="7">
    <location>
        <begin position="1065"/>
        <end position="1119"/>
    </location>
</feature>
<evidence type="ECO:0000256" key="4">
    <source>
        <dbReference type="ARBA" id="ARBA00023163"/>
    </source>
</evidence>
<dbReference type="EMBL" id="CDMY01000290">
    <property type="protein sequence ID" value="CEL99840.1"/>
    <property type="molecule type" value="Genomic_DNA"/>
</dbReference>
<feature type="region of interest" description="Disordered" evidence="6">
    <location>
        <begin position="1117"/>
        <end position="1197"/>
    </location>
</feature>
<feature type="region of interest" description="Disordered" evidence="6">
    <location>
        <begin position="144"/>
        <end position="214"/>
    </location>
</feature>
<reference evidence="8 9" key="1">
    <citation type="submission" date="2014-11" db="EMBL/GenBank/DDBJ databases">
        <authorList>
            <person name="Zhu J."/>
            <person name="Qi W."/>
            <person name="Song R."/>
        </authorList>
    </citation>
    <scope>NUCLEOTIDE SEQUENCE [LARGE SCALE GENOMIC DNA]</scope>
</reference>
<evidence type="ECO:0000256" key="2">
    <source>
        <dbReference type="ARBA" id="ARBA00023015"/>
    </source>
</evidence>
<keyword evidence="3" id="KW-0238">DNA-binding</keyword>
<feature type="compositionally biased region" description="Basic and acidic residues" evidence="6">
    <location>
        <begin position="10"/>
        <end position="22"/>
    </location>
</feature>
<comment type="subcellular location">
    <subcellularLocation>
        <location evidence="1">Nucleus</location>
    </subcellularLocation>
</comment>